<dbReference type="GO" id="GO:0003676">
    <property type="term" value="F:nucleic acid binding"/>
    <property type="evidence" value="ECO:0007669"/>
    <property type="project" value="InterPro"/>
</dbReference>
<organism evidence="1 2">
    <name type="scientific">Austropuccinia psidii MF-1</name>
    <dbReference type="NCBI Taxonomy" id="1389203"/>
    <lineage>
        <taxon>Eukaryota</taxon>
        <taxon>Fungi</taxon>
        <taxon>Dikarya</taxon>
        <taxon>Basidiomycota</taxon>
        <taxon>Pucciniomycotina</taxon>
        <taxon>Pucciniomycetes</taxon>
        <taxon>Pucciniales</taxon>
        <taxon>Sphaerophragmiaceae</taxon>
        <taxon>Austropuccinia</taxon>
    </lineage>
</organism>
<dbReference type="AlphaFoldDB" id="A0A9Q3HNB3"/>
<evidence type="ECO:0000313" key="2">
    <source>
        <dbReference type="Proteomes" id="UP000765509"/>
    </source>
</evidence>
<dbReference type="SUPFAM" id="SSF53098">
    <property type="entry name" value="Ribonuclease H-like"/>
    <property type="match status" value="1"/>
</dbReference>
<gene>
    <name evidence="1" type="ORF">O181_047580</name>
</gene>
<accession>A0A9Q3HNB3</accession>
<evidence type="ECO:0008006" key="3">
    <source>
        <dbReference type="Google" id="ProtNLM"/>
    </source>
</evidence>
<reference evidence="1" key="1">
    <citation type="submission" date="2021-03" db="EMBL/GenBank/DDBJ databases">
        <title>Draft genome sequence of rust myrtle Austropuccinia psidii MF-1, a brazilian biotype.</title>
        <authorList>
            <person name="Quecine M.C."/>
            <person name="Pachon D.M.R."/>
            <person name="Bonatelli M.L."/>
            <person name="Correr F.H."/>
            <person name="Franceschini L.M."/>
            <person name="Leite T.F."/>
            <person name="Margarido G.R.A."/>
            <person name="Almeida C.A."/>
            <person name="Ferrarezi J.A."/>
            <person name="Labate C.A."/>
        </authorList>
    </citation>
    <scope>NUCLEOTIDE SEQUENCE</scope>
    <source>
        <strain evidence="1">MF-1</strain>
    </source>
</reference>
<dbReference type="OrthoDB" id="2273864at2759"/>
<comment type="caution">
    <text evidence="1">The sequence shown here is derived from an EMBL/GenBank/DDBJ whole genome shotgun (WGS) entry which is preliminary data.</text>
</comment>
<name>A0A9Q3HNB3_9BASI</name>
<sequence length="98" mass="11542">MDSVTELPPNGDKSYNSFLVILYRYRETPIFLPSHEDETAMDTDFLLWNRFIPHTELFKNTISDREPKFKSVLWTNIQRLFETNLSISTAYHSQIDGP</sequence>
<evidence type="ECO:0000313" key="1">
    <source>
        <dbReference type="EMBL" id="MBW0507865.1"/>
    </source>
</evidence>
<protein>
    <recommendedName>
        <fullName evidence="3">Integrase catalytic domain-containing protein</fullName>
    </recommendedName>
</protein>
<proteinExistence type="predicted"/>
<dbReference type="Proteomes" id="UP000765509">
    <property type="component" value="Unassembled WGS sequence"/>
</dbReference>
<dbReference type="InterPro" id="IPR012337">
    <property type="entry name" value="RNaseH-like_sf"/>
</dbReference>
<keyword evidence="2" id="KW-1185">Reference proteome</keyword>
<dbReference type="InterPro" id="IPR036397">
    <property type="entry name" value="RNaseH_sf"/>
</dbReference>
<dbReference type="EMBL" id="AVOT02019958">
    <property type="protein sequence ID" value="MBW0507865.1"/>
    <property type="molecule type" value="Genomic_DNA"/>
</dbReference>
<dbReference type="Gene3D" id="3.30.420.10">
    <property type="entry name" value="Ribonuclease H-like superfamily/Ribonuclease H"/>
    <property type="match status" value="1"/>
</dbReference>